<dbReference type="NCBIfam" id="TIGR03934">
    <property type="entry name" value="TQXA_dom"/>
    <property type="match status" value="1"/>
</dbReference>
<dbReference type="Proteomes" id="UP000314170">
    <property type="component" value="Unassembled WGS sequence"/>
</dbReference>
<dbReference type="Gene3D" id="2.30.30.670">
    <property type="entry name" value="Thioester domain"/>
    <property type="match status" value="2"/>
</dbReference>
<reference evidence="2 3" key="1">
    <citation type="submission" date="2019-04" db="EMBL/GenBank/DDBJ databases">
        <authorList>
            <consortium name="Pathogen Informatics"/>
        </authorList>
    </citation>
    <scope>NUCLEOTIDE SEQUENCE [LARGE SCALE GENOMIC DNA]</scope>
    <source>
        <strain evidence="2 3">GPSC38</strain>
    </source>
</reference>
<evidence type="ECO:0000313" key="2">
    <source>
        <dbReference type="EMBL" id="VSJ53389.1"/>
    </source>
</evidence>
<dbReference type="InterPro" id="IPR023849">
    <property type="entry name" value="TQXA_dom"/>
</dbReference>
<dbReference type="NCBIfam" id="NF012162">
    <property type="entry name" value="surf_Nterm_1"/>
    <property type="match status" value="1"/>
</dbReference>
<accession>A0A0T8WME3</accession>
<dbReference type="InterPro" id="IPR013552">
    <property type="entry name" value="Thioester_dom"/>
</dbReference>
<protein>
    <submittedName>
        <fullName evidence="2">Fibronectin-binding protein</fullName>
    </submittedName>
</protein>
<gene>
    <name evidence="2" type="ORF">SAMEA104154639_01557</name>
</gene>
<dbReference type="Pfam" id="PF08341">
    <property type="entry name" value="TED"/>
    <property type="match status" value="1"/>
</dbReference>
<evidence type="ECO:0000313" key="3">
    <source>
        <dbReference type="Proteomes" id="UP000314170"/>
    </source>
</evidence>
<dbReference type="RefSeq" id="WP_050123794.1">
    <property type="nucleotide sequence ID" value="NZ_AP026916.1"/>
</dbReference>
<proteinExistence type="predicted"/>
<sequence>MKRKLSKQFSAYLSLLILLLGQFLGLSSVKTFADTVDSKRYIGWTITTGETPASFDESIYVSPQGSNAGDLAEAIVAYCFNYTYATPPKLDGTINYPIYEKETGTAESFGKYATSKHITNKELYTAVLKVMYNGFPNNAASLQGVISDARFRAVTQYAVGHFTDNYDATTILSSDELELYNTLIGIKDGAKNVPEDATLDIYRNTMEVHASTTQGASKPEYQNLLSSRFVNKVTREELKVTPSIDIVE</sequence>
<feature type="domain" description="Thioester" evidence="1">
    <location>
        <begin position="76"/>
        <end position="185"/>
    </location>
</feature>
<dbReference type="EMBL" id="CABBZR010000010">
    <property type="protein sequence ID" value="VSJ53389.1"/>
    <property type="molecule type" value="Genomic_DNA"/>
</dbReference>
<dbReference type="AlphaFoldDB" id="A0A0T8WME3"/>
<organism evidence="2 3">
    <name type="scientific">Streptococcus pneumoniae</name>
    <dbReference type="NCBI Taxonomy" id="1313"/>
    <lineage>
        <taxon>Bacteria</taxon>
        <taxon>Bacillati</taxon>
        <taxon>Bacillota</taxon>
        <taxon>Bacilli</taxon>
        <taxon>Lactobacillales</taxon>
        <taxon>Streptococcaceae</taxon>
        <taxon>Streptococcus</taxon>
    </lineage>
</organism>
<evidence type="ECO:0000259" key="1">
    <source>
        <dbReference type="Pfam" id="PF08341"/>
    </source>
</evidence>
<name>A0A0T8WME3_STREE</name>